<dbReference type="PANTHER" id="PTHR12483">
    <property type="entry name" value="SOLUTE CARRIER FAMILY 31 COPPER TRANSPORTERS"/>
    <property type="match status" value="1"/>
</dbReference>
<proteinExistence type="inferred from homology"/>
<organism evidence="5 6">
    <name type="scientific">Zygotorulaspora mrakii</name>
    <name type="common">Zygosaccharomyces mrakii</name>
    <dbReference type="NCBI Taxonomy" id="42260"/>
    <lineage>
        <taxon>Eukaryota</taxon>
        <taxon>Fungi</taxon>
        <taxon>Dikarya</taxon>
        <taxon>Ascomycota</taxon>
        <taxon>Saccharomycotina</taxon>
        <taxon>Saccharomycetes</taxon>
        <taxon>Saccharomycetales</taxon>
        <taxon>Saccharomycetaceae</taxon>
        <taxon>Zygotorulaspora</taxon>
    </lineage>
</organism>
<comment type="subcellular location">
    <subcellularLocation>
        <location evidence="4">Membrane</location>
        <topology evidence="4">Multi-pass membrane protein</topology>
    </subcellularLocation>
</comment>
<evidence type="ECO:0000256" key="2">
    <source>
        <dbReference type="ARBA" id="ARBA00022989"/>
    </source>
</evidence>
<feature type="transmembrane region" description="Helical" evidence="4">
    <location>
        <begin position="114"/>
        <end position="137"/>
    </location>
</feature>
<dbReference type="GO" id="GO:0005375">
    <property type="term" value="F:copper ion transmembrane transporter activity"/>
    <property type="evidence" value="ECO:0007669"/>
    <property type="project" value="UniProtKB-UniRule"/>
</dbReference>
<dbReference type="GO" id="GO:0000329">
    <property type="term" value="C:fungal-type vacuole membrane"/>
    <property type="evidence" value="ECO:0007669"/>
    <property type="project" value="TreeGrafter"/>
</dbReference>
<dbReference type="OrthoDB" id="161814at2759"/>
<feature type="transmembrane region" description="Helical" evidence="4">
    <location>
        <begin position="48"/>
        <end position="65"/>
    </location>
</feature>
<accession>A0A7H9B3I0</accession>
<comment type="similarity">
    <text evidence="4">Belongs to the copper transporter (Ctr) (TC 1.A.56) family. SLC31A subfamily.</text>
</comment>
<sequence>MNHAGMSHGSMSHADMDMGDDHCSMNMLFTWKYKNVCVIFSWWHIKKFSHLLFSFLAIVLLTYGYEYLKYYIYKSQINRGVTAPSSDASVSSNVGRRNRLSQSCWYGLQVGYSFMLMLIFMTYNGWLMLAVVIGAVWGHYSWSPRIRSIALEEASLSCH</sequence>
<evidence type="ECO:0000313" key="5">
    <source>
        <dbReference type="EMBL" id="QLG72996.1"/>
    </source>
</evidence>
<keyword evidence="4" id="KW-0187">Copper transport</keyword>
<evidence type="ECO:0000256" key="4">
    <source>
        <dbReference type="RuleBase" id="RU367022"/>
    </source>
</evidence>
<evidence type="ECO:0000313" key="6">
    <source>
        <dbReference type="Proteomes" id="UP000509704"/>
    </source>
</evidence>
<evidence type="ECO:0000256" key="1">
    <source>
        <dbReference type="ARBA" id="ARBA00022692"/>
    </source>
</evidence>
<keyword evidence="6" id="KW-1185">Reference proteome</keyword>
<protein>
    <recommendedName>
        <fullName evidence="4">Copper transport protein</fullName>
    </recommendedName>
</protein>
<keyword evidence="4" id="KW-0813">Transport</keyword>
<dbReference type="EMBL" id="CP058608">
    <property type="protein sequence ID" value="QLG72996.1"/>
    <property type="molecule type" value="Genomic_DNA"/>
</dbReference>
<dbReference type="KEGG" id="zmk:HG535_0E00800"/>
<dbReference type="Proteomes" id="UP000509704">
    <property type="component" value="Chromosome 5"/>
</dbReference>
<dbReference type="PANTHER" id="PTHR12483:SF115">
    <property type="entry name" value="COPPER TRANSPORT PROTEIN"/>
    <property type="match status" value="1"/>
</dbReference>
<keyword evidence="4" id="KW-0406">Ion transport</keyword>
<keyword evidence="2 4" id="KW-1133">Transmembrane helix</keyword>
<keyword evidence="4" id="KW-0186">Copper</keyword>
<keyword evidence="3 4" id="KW-0472">Membrane</keyword>
<gene>
    <name evidence="5" type="ORF">HG535_0E00800</name>
</gene>
<evidence type="ECO:0000256" key="3">
    <source>
        <dbReference type="ARBA" id="ARBA00023136"/>
    </source>
</evidence>
<name>A0A7H9B3I0_ZYGMR</name>
<dbReference type="RefSeq" id="XP_037144723.1">
    <property type="nucleotide sequence ID" value="XM_037288828.1"/>
</dbReference>
<keyword evidence="1 4" id="KW-0812">Transmembrane</keyword>
<dbReference type="AlphaFoldDB" id="A0A7H9B3I0"/>
<dbReference type="Pfam" id="PF04145">
    <property type="entry name" value="Ctr"/>
    <property type="match status" value="1"/>
</dbReference>
<reference evidence="5 6" key="1">
    <citation type="submission" date="2020-07" db="EMBL/GenBank/DDBJ databases">
        <title>The yeast mating-type switching endonuclease HO is a domesticated member of an unorthodox homing genetic element family.</title>
        <authorList>
            <person name="Coughlan A.Y."/>
            <person name="Lombardi L."/>
            <person name="Braun-Galleani S."/>
            <person name="Martos A.R."/>
            <person name="Galeote V."/>
            <person name="Bigey F."/>
            <person name="Dequin S."/>
            <person name="Byrne K.P."/>
            <person name="Wolfe K.H."/>
        </authorList>
    </citation>
    <scope>NUCLEOTIDE SEQUENCE [LARGE SCALE GENOMIC DNA]</scope>
    <source>
        <strain evidence="5 6">NRRL Y-6702</strain>
    </source>
</reference>
<dbReference type="InterPro" id="IPR007274">
    <property type="entry name" value="Cop_transporter"/>
</dbReference>
<dbReference type="GeneID" id="59236738"/>